<accession>A0A8H3FXF9</accession>
<dbReference type="AlphaFoldDB" id="A0A8H3FXF9"/>
<evidence type="ECO:0000256" key="1">
    <source>
        <dbReference type="SAM" id="MobiDB-lite"/>
    </source>
</evidence>
<evidence type="ECO:0000313" key="3">
    <source>
        <dbReference type="Proteomes" id="UP000664521"/>
    </source>
</evidence>
<organism evidence="2 3">
    <name type="scientific">Heterodermia speciosa</name>
    <dbReference type="NCBI Taxonomy" id="116794"/>
    <lineage>
        <taxon>Eukaryota</taxon>
        <taxon>Fungi</taxon>
        <taxon>Dikarya</taxon>
        <taxon>Ascomycota</taxon>
        <taxon>Pezizomycotina</taxon>
        <taxon>Lecanoromycetes</taxon>
        <taxon>OSLEUM clade</taxon>
        <taxon>Lecanoromycetidae</taxon>
        <taxon>Caliciales</taxon>
        <taxon>Physciaceae</taxon>
        <taxon>Heterodermia</taxon>
    </lineage>
</organism>
<dbReference type="Proteomes" id="UP000664521">
    <property type="component" value="Unassembled WGS sequence"/>
</dbReference>
<keyword evidence="3" id="KW-1185">Reference proteome</keyword>
<name>A0A8H3FXF9_9LECA</name>
<evidence type="ECO:0000313" key="2">
    <source>
        <dbReference type="EMBL" id="CAF9932733.1"/>
    </source>
</evidence>
<protein>
    <submittedName>
        <fullName evidence="2">Uncharacterized protein</fullName>
    </submittedName>
</protein>
<comment type="caution">
    <text evidence="2">The sequence shown here is derived from an EMBL/GenBank/DDBJ whole genome shotgun (WGS) entry which is preliminary data.</text>
</comment>
<dbReference type="EMBL" id="CAJPDS010000064">
    <property type="protein sequence ID" value="CAF9932733.1"/>
    <property type="molecule type" value="Genomic_DNA"/>
</dbReference>
<proteinExistence type="predicted"/>
<feature type="region of interest" description="Disordered" evidence="1">
    <location>
        <begin position="1"/>
        <end position="46"/>
    </location>
</feature>
<reference evidence="2" key="1">
    <citation type="submission" date="2021-03" db="EMBL/GenBank/DDBJ databases">
        <authorList>
            <person name="Tagirdzhanova G."/>
        </authorList>
    </citation>
    <scope>NUCLEOTIDE SEQUENCE</scope>
</reference>
<gene>
    <name evidence="2" type="ORF">HETSPECPRED_008439</name>
</gene>
<sequence length="73" mass="8055">MSSQQNYPAGQAPLQQSYNQSAPMSYTSSPPSTLEKSQPDQPKSKVNVQWCGGCGKCDWYGWLCCCCPGMQDR</sequence>